<dbReference type="GO" id="GO:0005737">
    <property type="term" value="C:cytoplasm"/>
    <property type="evidence" value="ECO:0007669"/>
    <property type="project" value="TreeGrafter"/>
</dbReference>
<dbReference type="InterPro" id="IPR002941">
    <property type="entry name" value="DNA_methylase_N4/N6"/>
</dbReference>
<reference evidence="6" key="1">
    <citation type="journal article" date="2014" name="Front. Microbiol.">
        <title>High frequency of phylogenetically diverse reductive dehalogenase-homologous genes in deep subseafloor sedimentary metagenomes.</title>
        <authorList>
            <person name="Kawai M."/>
            <person name="Futagami T."/>
            <person name="Toyoda A."/>
            <person name="Takaki Y."/>
            <person name="Nishi S."/>
            <person name="Hori S."/>
            <person name="Arai W."/>
            <person name="Tsubouchi T."/>
            <person name="Morono Y."/>
            <person name="Uchiyama I."/>
            <person name="Ito T."/>
            <person name="Fujiyama A."/>
            <person name="Inagaki F."/>
            <person name="Takami H."/>
        </authorList>
    </citation>
    <scope>NUCLEOTIDE SEQUENCE</scope>
    <source>
        <strain evidence="6">Expedition CK06-06</strain>
    </source>
</reference>
<dbReference type="SUPFAM" id="SSF53335">
    <property type="entry name" value="S-adenosyl-L-methionine-dependent methyltransferases"/>
    <property type="match status" value="1"/>
</dbReference>
<dbReference type="Pfam" id="PF01555">
    <property type="entry name" value="N6_N4_Mtase"/>
    <property type="match status" value="1"/>
</dbReference>
<keyword evidence="3" id="KW-0808">Transferase</keyword>
<comment type="caution">
    <text evidence="6">The sequence shown here is derived from an EMBL/GenBank/DDBJ whole genome shotgun (WGS) entry which is preliminary data.</text>
</comment>
<comment type="similarity">
    <text evidence="1">Belongs to the N(4)/N(6)-methyltransferase family.</text>
</comment>
<dbReference type="EMBL" id="BART01002861">
    <property type="protein sequence ID" value="GAG69127.1"/>
    <property type="molecule type" value="Genomic_DNA"/>
</dbReference>
<evidence type="ECO:0000256" key="2">
    <source>
        <dbReference type="ARBA" id="ARBA00022603"/>
    </source>
</evidence>
<dbReference type="PROSITE" id="PS00092">
    <property type="entry name" value="N6_MTASE"/>
    <property type="match status" value="1"/>
</dbReference>
<dbReference type="InterPro" id="IPR029063">
    <property type="entry name" value="SAM-dependent_MTases_sf"/>
</dbReference>
<dbReference type="Gene3D" id="3.40.50.150">
    <property type="entry name" value="Vaccinia Virus protein VP39"/>
    <property type="match status" value="1"/>
</dbReference>
<dbReference type="PANTHER" id="PTHR13370:SF3">
    <property type="entry name" value="TRNA (GUANINE(10)-N2)-METHYLTRANSFERASE HOMOLOG"/>
    <property type="match status" value="1"/>
</dbReference>
<evidence type="ECO:0000256" key="4">
    <source>
        <dbReference type="ARBA" id="ARBA00022691"/>
    </source>
</evidence>
<feature type="domain" description="DNA methylase N-4/N-6" evidence="5">
    <location>
        <begin position="16"/>
        <end position="282"/>
    </location>
</feature>
<sequence>MDDPEVYDKNTGRGKVRLIYIDPPFGTGDIYDAKGTAPAYSAKLQGAKFIEFLRKRLIFLRELLSNDGSIYVRIDYHFGHYLKAVIDDIFEKNNFLNEIIVNRVKKSDTRANKFNTATDSIFFYSKTNSYIFKGFRKQLETKKKERWHAMDSQGQGGPRIIFEKEMYPPSGRHWTFNQEKIDQMISEGKIRLNPRTEKPEYRLEPVKTQLLDSNWTDVPGYTFKWKYPTENSEQLLERIIIASSNPGDLVLDAFAGSGTTGAVAEKLGRKWIMIDCGKLAIYAMQKRLLNLREEIGNRGKPLKPKPFTLYNAGLYDYKMVKDLPWDKYREFVLKLFQCRDEKHRIAGIELDGYLGRDPVMVFNYKKHKDVILDRGFIDDLHKILGDKVGYKFFIIVPAASVMFFEDYIEKGKTKYFVLRIPYSII</sequence>
<dbReference type="PANTHER" id="PTHR13370">
    <property type="entry name" value="RNA METHYLASE-RELATED"/>
    <property type="match status" value="1"/>
</dbReference>
<evidence type="ECO:0000313" key="6">
    <source>
        <dbReference type="EMBL" id="GAG69127.1"/>
    </source>
</evidence>
<dbReference type="AlphaFoldDB" id="X1AHA4"/>
<dbReference type="GO" id="GO:0009007">
    <property type="term" value="F:site-specific DNA-methyltransferase (adenine-specific) activity"/>
    <property type="evidence" value="ECO:0007669"/>
    <property type="project" value="TreeGrafter"/>
</dbReference>
<gene>
    <name evidence="6" type="ORF">S01H4_08365</name>
</gene>
<accession>X1AHA4</accession>
<dbReference type="InterPro" id="IPR002295">
    <property type="entry name" value="N4/N6-MTase_EcoPI_Mod-like"/>
</dbReference>
<protein>
    <recommendedName>
        <fullName evidence="5">DNA methylase N-4/N-6 domain-containing protein</fullName>
    </recommendedName>
</protein>
<dbReference type="GO" id="GO:0008170">
    <property type="term" value="F:N-methyltransferase activity"/>
    <property type="evidence" value="ECO:0007669"/>
    <property type="project" value="InterPro"/>
</dbReference>
<dbReference type="GO" id="GO:0003677">
    <property type="term" value="F:DNA binding"/>
    <property type="evidence" value="ECO:0007669"/>
    <property type="project" value="InterPro"/>
</dbReference>
<name>X1AHA4_9ZZZZ</name>
<feature type="non-terminal residue" evidence="6">
    <location>
        <position position="425"/>
    </location>
</feature>
<dbReference type="InterPro" id="IPR002052">
    <property type="entry name" value="DNA_methylase_N6_adenine_CS"/>
</dbReference>
<dbReference type="GO" id="GO:0032259">
    <property type="term" value="P:methylation"/>
    <property type="evidence" value="ECO:0007669"/>
    <property type="project" value="UniProtKB-KW"/>
</dbReference>
<dbReference type="PRINTS" id="PR00506">
    <property type="entry name" value="D21N6MTFRASE"/>
</dbReference>
<organism evidence="6">
    <name type="scientific">marine sediment metagenome</name>
    <dbReference type="NCBI Taxonomy" id="412755"/>
    <lineage>
        <taxon>unclassified sequences</taxon>
        <taxon>metagenomes</taxon>
        <taxon>ecological metagenomes</taxon>
    </lineage>
</organism>
<keyword evidence="4" id="KW-0949">S-adenosyl-L-methionine</keyword>
<evidence type="ECO:0000259" key="5">
    <source>
        <dbReference type="Pfam" id="PF01555"/>
    </source>
</evidence>
<proteinExistence type="inferred from homology"/>
<evidence type="ECO:0000256" key="1">
    <source>
        <dbReference type="ARBA" id="ARBA00006594"/>
    </source>
</evidence>
<evidence type="ECO:0000256" key="3">
    <source>
        <dbReference type="ARBA" id="ARBA00022679"/>
    </source>
</evidence>
<keyword evidence="2" id="KW-0489">Methyltransferase</keyword>